<evidence type="ECO:0000313" key="2">
    <source>
        <dbReference type="EMBL" id="CUS14405.1"/>
    </source>
</evidence>
<proteinExistence type="predicted"/>
<protein>
    <submittedName>
        <fullName evidence="2">Uncharacterized protein</fullName>
    </submittedName>
</protein>
<feature type="compositionally biased region" description="Polar residues" evidence="1">
    <location>
        <begin position="80"/>
        <end position="93"/>
    </location>
</feature>
<dbReference type="AlphaFoldDB" id="A0A292Q631"/>
<name>A0A292Q631_9PEZI</name>
<keyword evidence="3" id="KW-1185">Reference proteome</keyword>
<gene>
    <name evidence="2" type="ORF">GSTUAT00001456001</name>
</gene>
<dbReference type="Proteomes" id="UP001412239">
    <property type="component" value="Unassembled WGS sequence"/>
</dbReference>
<reference evidence="2" key="1">
    <citation type="submission" date="2015-10" db="EMBL/GenBank/DDBJ databases">
        <authorList>
            <person name="Regsiter A."/>
            <person name="william w."/>
        </authorList>
    </citation>
    <scope>NUCLEOTIDE SEQUENCE</scope>
    <source>
        <strain evidence="2">Montdore</strain>
    </source>
</reference>
<feature type="region of interest" description="Disordered" evidence="1">
    <location>
        <begin position="1"/>
        <end position="110"/>
    </location>
</feature>
<evidence type="ECO:0000256" key="1">
    <source>
        <dbReference type="SAM" id="MobiDB-lite"/>
    </source>
</evidence>
<organism evidence="2 3">
    <name type="scientific">Tuber aestivum</name>
    <name type="common">summer truffle</name>
    <dbReference type="NCBI Taxonomy" id="59557"/>
    <lineage>
        <taxon>Eukaryota</taxon>
        <taxon>Fungi</taxon>
        <taxon>Dikarya</taxon>
        <taxon>Ascomycota</taxon>
        <taxon>Pezizomycotina</taxon>
        <taxon>Pezizomycetes</taxon>
        <taxon>Pezizales</taxon>
        <taxon>Tuberaceae</taxon>
        <taxon>Tuber</taxon>
    </lineage>
</organism>
<evidence type="ECO:0000313" key="3">
    <source>
        <dbReference type="Proteomes" id="UP001412239"/>
    </source>
</evidence>
<sequence>MALDKAGQISKQKKPNLTDPDRGKDETSIPSPLYGKAQRGTRHGKPTGNFLGASPGLTNSRPPPASTPTMPYPTKENLAVTPTSAAGTSTYPSCCSRGDTAGNLMDAEAR</sequence>
<accession>A0A292Q631</accession>
<dbReference type="EMBL" id="LN890959">
    <property type="protein sequence ID" value="CUS14405.1"/>
    <property type="molecule type" value="Genomic_DNA"/>
</dbReference>